<dbReference type="Gene3D" id="3.50.50.60">
    <property type="entry name" value="FAD/NAD(P)-binding domain"/>
    <property type="match status" value="2"/>
</dbReference>
<protein>
    <submittedName>
        <fullName evidence="9">2-octaprenyl-3-methyl-6-methoxy-1,4-benzoquinol hydroxylase</fullName>
    </submittedName>
</protein>
<evidence type="ECO:0000256" key="1">
    <source>
        <dbReference type="ARBA" id="ARBA00001974"/>
    </source>
</evidence>
<dbReference type="PANTHER" id="PTHR43876:SF8">
    <property type="entry name" value="2-OCTAPRENYL-6-METHOXYPHENOL HYDROXYLASE"/>
    <property type="match status" value="1"/>
</dbReference>
<proteinExistence type="inferred from homology"/>
<evidence type="ECO:0000256" key="4">
    <source>
        <dbReference type="ARBA" id="ARBA00022630"/>
    </source>
</evidence>
<keyword evidence="7" id="KW-0503">Monooxygenase</keyword>
<feature type="domain" description="FAD-binding" evidence="8">
    <location>
        <begin position="4"/>
        <end position="330"/>
    </location>
</feature>
<keyword evidence="10" id="KW-1185">Reference proteome</keyword>
<dbReference type="InterPro" id="IPR002938">
    <property type="entry name" value="FAD-bd"/>
</dbReference>
<name>A0A363UIZ4_9GAMM</name>
<dbReference type="PROSITE" id="PS01304">
    <property type="entry name" value="UBIH"/>
    <property type="match status" value="1"/>
</dbReference>
<dbReference type="NCBIfam" id="TIGR01988">
    <property type="entry name" value="Ubi-OHases"/>
    <property type="match status" value="1"/>
</dbReference>
<evidence type="ECO:0000313" key="10">
    <source>
        <dbReference type="Proteomes" id="UP000251800"/>
    </source>
</evidence>
<evidence type="ECO:0000313" key="9">
    <source>
        <dbReference type="EMBL" id="PWN55396.1"/>
    </source>
</evidence>
<dbReference type="InterPro" id="IPR036188">
    <property type="entry name" value="FAD/NAD-bd_sf"/>
</dbReference>
<dbReference type="GO" id="GO:0008681">
    <property type="term" value="F:2-octaprenyl-6-methoxyphenol hydroxylase activity"/>
    <property type="evidence" value="ECO:0007669"/>
    <property type="project" value="TreeGrafter"/>
</dbReference>
<gene>
    <name evidence="9" type="ORF">DEH80_13020</name>
</gene>
<reference evidence="9 10" key="1">
    <citation type="submission" date="2018-05" db="EMBL/GenBank/DDBJ databases">
        <title>Abyssibacter profundi OUC007T gen. nov., sp. nov, a marine bacterium isolated from seawater of the Mariana Trench.</title>
        <authorList>
            <person name="Zhou S."/>
        </authorList>
    </citation>
    <scope>NUCLEOTIDE SEQUENCE [LARGE SCALE GENOMIC DNA]</scope>
    <source>
        <strain evidence="9 10">OUC007</strain>
    </source>
</reference>
<dbReference type="Proteomes" id="UP000251800">
    <property type="component" value="Unassembled WGS sequence"/>
</dbReference>
<evidence type="ECO:0000259" key="8">
    <source>
        <dbReference type="Pfam" id="PF01494"/>
    </source>
</evidence>
<sequence length="383" mass="40104">MSARTDLLVVGAGAVGATAALALRRLGYTVQVLDAGAPVHAPEDSTVDARVFALSPASITWLQTLGLWPEIAARAQDYGGMRVWDAVSGSDIAFDAASLGLPRLGAIVENQAIVAAAQAGLDDVRYETRLAGLEEQDAGVRVQCEDGAVFEARYALLADGAGSPGRSALGIRTTGRDYGGRAVVCHVQAECGHDQTAWQRFLPNGPVALLPLFDGRVSVVWSTTTAEATSLLQLDDSAFAAALTEATAGRLGACTQPTARLAFALRRQTADRFTTARCVLLGDAAHVVHPLAGQGVNLGFDDARALVKVMGDKEAGLKPVARRRYERQRRAEITRMSLGIDALDRLFSTSNPALAALRGAGLHAVDVLGPVKRQFAEAALGAG</sequence>
<evidence type="ECO:0000256" key="6">
    <source>
        <dbReference type="ARBA" id="ARBA00023002"/>
    </source>
</evidence>
<dbReference type="InterPro" id="IPR051205">
    <property type="entry name" value="UbiH/COQ6_monooxygenase"/>
</dbReference>
<keyword evidence="4" id="KW-0285">Flavoprotein</keyword>
<comment type="similarity">
    <text evidence="3">Belongs to the UbiH/COQ6 family.</text>
</comment>
<dbReference type="GO" id="GO:0071949">
    <property type="term" value="F:FAD binding"/>
    <property type="evidence" value="ECO:0007669"/>
    <property type="project" value="InterPro"/>
</dbReference>
<evidence type="ECO:0000256" key="5">
    <source>
        <dbReference type="ARBA" id="ARBA00022827"/>
    </source>
</evidence>
<dbReference type="EMBL" id="QEQK01000011">
    <property type="protein sequence ID" value="PWN55396.1"/>
    <property type="molecule type" value="Genomic_DNA"/>
</dbReference>
<comment type="pathway">
    <text evidence="2">Cofactor biosynthesis; ubiquinone biosynthesis.</text>
</comment>
<dbReference type="UniPathway" id="UPA00232"/>
<evidence type="ECO:0000256" key="2">
    <source>
        <dbReference type="ARBA" id="ARBA00004749"/>
    </source>
</evidence>
<dbReference type="InterPro" id="IPR018168">
    <property type="entry name" value="Ubi_Hdrlase_CS"/>
</dbReference>
<dbReference type="AlphaFoldDB" id="A0A363UIZ4"/>
<keyword evidence="6" id="KW-0560">Oxidoreductase</keyword>
<comment type="caution">
    <text evidence="9">The sequence shown here is derived from an EMBL/GenBank/DDBJ whole genome shotgun (WGS) entry which is preliminary data.</text>
</comment>
<dbReference type="GO" id="GO:0006744">
    <property type="term" value="P:ubiquinone biosynthetic process"/>
    <property type="evidence" value="ECO:0007669"/>
    <property type="project" value="UniProtKB-UniPathway"/>
</dbReference>
<accession>A0A363UIZ4</accession>
<evidence type="ECO:0000256" key="7">
    <source>
        <dbReference type="ARBA" id="ARBA00023033"/>
    </source>
</evidence>
<dbReference type="PANTHER" id="PTHR43876">
    <property type="entry name" value="UBIQUINONE BIOSYNTHESIS MONOOXYGENASE COQ6, MITOCHONDRIAL"/>
    <property type="match status" value="1"/>
</dbReference>
<dbReference type="InterPro" id="IPR010971">
    <property type="entry name" value="UbiH/COQ6"/>
</dbReference>
<dbReference type="OrthoDB" id="9769565at2"/>
<dbReference type="RefSeq" id="WP_109720938.1">
    <property type="nucleotide sequence ID" value="NZ_QEQK01000011.1"/>
</dbReference>
<evidence type="ECO:0000256" key="3">
    <source>
        <dbReference type="ARBA" id="ARBA00005349"/>
    </source>
</evidence>
<dbReference type="SUPFAM" id="SSF51905">
    <property type="entry name" value="FAD/NAD(P)-binding domain"/>
    <property type="match status" value="1"/>
</dbReference>
<keyword evidence="5" id="KW-0274">FAD</keyword>
<dbReference type="Pfam" id="PF01494">
    <property type="entry name" value="FAD_binding_3"/>
    <property type="match status" value="1"/>
</dbReference>
<dbReference type="PRINTS" id="PR00420">
    <property type="entry name" value="RNGMNOXGNASE"/>
</dbReference>
<organism evidence="9 10">
    <name type="scientific">Abyssibacter profundi</name>
    <dbReference type="NCBI Taxonomy" id="2182787"/>
    <lineage>
        <taxon>Bacteria</taxon>
        <taxon>Pseudomonadati</taxon>
        <taxon>Pseudomonadota</taxon>
        <taxon>Gammaproteobacteria</taxon>
        <taxon>Chromatiales</taxon>
        <taxon>Oceanococcaceae</taxon>
        <taxon>Abyssibacter</taxon>
    </lineage>
</organism>
<comment type="cofactor">
    <cofactor evidence="1">
        <name>FAD</name>
        <dbReference type="ChEBI" id="CHEBI:57692"/>
    </cofactor>
</comment>